<gene>
    <name evidence="3" type="ORF">Celaphus_00009553</name>
</gene>
<evidence type="ECO:0000313" key="4">
    <source>
        <dbReference type="Proteomes" id="UP000242450"/>
    </source>
</evidence>
<dbReference type="GO" id="GO:0034472">
    <property type="term" value="P:snRNA 3'-end processing"/>
    <property type="evidence" value="ECO:0007669"/>
    <property type="project" value="TreeGrafter"/>
</dbReference>
<keyword evidence="4" id="KW-1185">Reference proteome</keyword>
<evidence type="ECO:0000313" key="3">
    <source>
        <dbReference type="EMBL" id="OWJ99453.1"/>
    </source>
</evidence>
<feature type="domain" description="INTS6/SAGE1/DDX26B/CT45 C-terminal" evidence="2">
    <location>
        <begin position="146"/>
        <end position="207"/>
    </location>
</feature>
<accession>A0A212C0R5</accession>
<name>A0A212C0R5_CEREH</name>
<evidence type="ECO:0000259" key="2">
    <source>
        <dbReference type="Pfam" id="PF15300"/>
    </source>
</evidence>
<comment type="caution">
    <text evidence="3">The sequence shown here is derived from an EMBL/GenBank/DDBJ whole genome shotgun (WGS) entry which is preliminary data.</text>
</comment>
<dbReference type="GO" id="GO:0032039">
    <property type="term" value="C:integrator complex"/>
    <property type="evidence" value="ECO:0007669"/>
    <property type="project" value="TreeGrafter"/>
</dbReference>
<dbReference type="Proteomes" id="UP000242450">
    <property type="component" value="Chromosome X"/>
</dbReference>
<reference evidence="3 4" key="1">
    <citation type="journal article" date="2018" name="Mol. Genet. Genomics">
        <title>The red deer Cervus elaphus genome CerEla1.0: sequencing, annotating, genes, and chromosomes.</title>
        <authorList>
            <person name="Bana N.A."/>
            <person name="Nyiri A."/>
            <person name="Nagy J."/>
            <person name="Frank K."/>
            <person name="Nagy T."/>
            <person name="Steger V."/>
            <person name="Schiller M."/>
            <person name="Lakatos P."/>
            <person name="Sugar L."/>
            <person name="Horn P."/>
            <person name="Barta E."/>
            <person name="Orosz L."/>
        </authorList>
    </citation>
    <scope>NUCLEOTIDE SEQUENCE [LARGE SCALE GENOMIC DNA]</scope>
    <source>
        <strain evidence="3">Hungarian</strain>
    </source>
</reference>
<dbReference type="AlphaFoldDB" id="A0A212C0R5"/>
<dbReference type="Pfam" id="PF15300">
    <property type="entry name" value="INT_SG_DDX_CT_C"/>
    <property type="match status" value="1"/>
</dbReference>
<protein>
    <recommendedName>
        <fullName evidence="2">INTS6/SAGE1/DDX26B/CT45 C-terminal domain-containing protein</fullName>
    </recommendedName>
</protein>
<dbReference type="InterPro" id="IPR051113">
    <property type="entry name" value="Integrator_subunit6"/>
</dbReference>
<dbReference type="PANTHER" id="PTHR12957">
    <property type="entry name" value="DEAD/H BOX POLYPEPTIDE 26/DICE1-RELATED"/>
    <property type="match status" value="1"/>
</dbReference>
<organism evidence="3 4">
    <name type="scientific">Cervus elaphus hippelaphus</name>
    <name type="common">European red deer</name>
    <dbReference type="NCBI Taxonomy" id="46360"/>
    <lineage>
        <taxon>Eukaryota</taxon>
        <taxon>Metazoa</taxon>
        <taxon>Chordata</taxon>
        <taxon>Craniata</taxon>
        <taxon>Vertebrata</taxon>
        <taxon>Euteleostomi</taxon>
        <taxon>Mammalia</taxon>
        <taxon>Eutheria</taxon>
        <taxon>Laurasiatheria</taxon>
        <taxon>Artiodactyla</taxon>
        <taxon>Ruminantia</taxon>
        <taxon>Pecora</taxon>
        <taxon>Cervidae</taxon>
        <taxon>Cervinae</taxon>
        <taxon>Cervus</taxon>
    </lineage>
</organism>
<dbReference type="InterPro" id="IPR029307">
    <property type="entry name" value="INT_SG_DDX_CT_C"/>
</dbReference>
<feature type="compositionally biased region" description="Basic and acidic residues" evidence="1">
    <location>
        <begin position="1"/>
        <end position="10"/>
    </location>
</feature>
<dbReference type="EMBL" id="MKHE01000034">
    <property type="protein sequence ID" value="OWJ99453.1"/>
    <property type="molecule type" value="Genomic_DNA"/>
</dbReference>
<evidence type="ECO:0000256" key="1">
    <source>
        <dbReference type="SAM" id="MobiDB-lite"/>
    </source>
</evidence>
<proteinExistence type="predicted"/>
<feature type="region of interest" description="Disordered" evidence="1">
    <location>
        <begin position="1"/>
        <end position="55"/>
    </location>
</feature>
<feature type="compositionally biased region" description="Basic residues" evidence="1">
    <location>
        <begin position="40"/>
        <end position="55"/>
    </location>
</feature>
<dbReference type="OrthoDB" id="9634952at2759"/>
<dbReference type="PANTHER" id="PTHR12957:SF36">
    <property type="entry name" value="SAGE1-LIKE PROTEIN-RELATED"/>
    <property type="match status" value="1"/>
</dbReference>
<sequence>MWSNPERKDQSTVSSKQKKEARAIGMMTDEPEEFAVEPKKQKKHHGEPRSPFKRSKASVIHNIHEQGMESGHTPLDGFFSKSAPPELMNMVGDGIPPNQLDALSSDLTSFSRGGLIASCLSTDDQKAIAMSPPGMMPPKPPSGPEETNADIKHQLRKEIRQFGRKYEKIFKLLKEVQRPPEVRKQLVEFAIKEAARFKRGHLIKHLEIILEKIDSDHFLNKDTCIPNI</sequence>